<organism evidence="2 3">
    <name type="scientific">Cellulomonas algicola</name>
    <dbReference type="NCBI Taxonomy" id="2071633"/>
    <lineage>
        <taxon>Bacteria</taxon>
        <taxon>Bacillati</taxon>
        <taxon>Actinomycetota</taxon>
        <taxon>Actinomycetes</taxon>
        <taxon>Micrococcales</taxon>
        <taxon>Cellulomonadaceae</taxon>
        <taxon>Cellulomonas</taxon>
    </lineage>
</organism>
<sequence length="246" mass="25011">MKPSRGNAVVVGAFFVLAAVAAVAGLVLYQPALSDPGYVLSAGVDTQVLLGGFLEVVLAVSCIGTAVTIYPVIRRHAPAASIAYVAGRLLEAAVICVGIVATLALVTLRQERAAGVEGTADDGALVAVAHGLVAVHDWTFLLGPGLVIGLNTLVLAAVVHRARLVPRAITVLGLVGGPLVFLSSTLVLFGAYAQVSPVAMAAAIPVTAWEMSLAVYLIVKGYRTPVQPPAASDVVDAGRRPVALPA</sequence>
<evidence type="ECO:0008006" key="4">
    <source>
        <dbReference type="Google" id="ProtNLM"/>
    </source>
</evidence>
<comment type="caution">
    <text evidence="2">The sequence shown here is derived from an EMBL/GenBank/DDBJ whole genome shotgun (WGS) entry which is preliminary data.</text>
</comment>
<dbReference type="OrthoDB" id="1176146at2"/>
<dbReference type="InterPro" id="IPR025495">
    <property type="entry name" value="DUF4386"/>
</dbReference>
<gene>
    <name evidence="2" type="ORF">CTKZ_28330</name>
</gene>
<keyword evidence="1" id="KW-0472">Membrane</keyword>
<reference evidence="2 3" key="1">
    <citation type="submission" date="2018-11" db="EMBL/GenBank/DDBJ databases">
        <title>Draft genome sequence of Cellulomonas takizawaensis strain TKZ-21.</title>
        <authorList>
            <person name="Yamamura H."/>
            <person name="Hayashi T."/>
            <person name="Hamada M."/>
            <person name="Serisawa Y."/>
            <person name="Matsuyama K."/>
            <person name="Nakagawa Y."/>
            <person name="Otoguro M."/>
            <person name="Yanagida F."/>
            <person name="Hayakawa M."/>
        </authorList>
    </citation>
    <scope>NUCLEOTIDE SEQUENCE [LARGE SCALE GENOMIC DNA]</scope>
    <source>
        <strain evidence="2 3">TKZ-21</strain>
    </source>
</reference>
<dbReference type="Proteomes" id="UP000288246">
    <property type="component" value="Unassembled WGS sequence"/>
</dbReference>
<evidence type="ECO:0000313" key="3">
    <source>
        <dbReference type="Proteomes" id="UP000288246"/>
    </source>
</evidence>
<dbReference type="Pfam" id="PF14329">
    <property type="entry name" value="DUF4386"/>
    <property type="match status" value="1"/>
</dbReference>
<evidence type="ECO:0000313" key="2">
    <source>
        <dbReference type="EMBL" id="GCD21271.1"/>
    </source>
</evidence>
<feature type="transmembrane region" description="Helical" evidence="1">
    <location>
        <begin position="198"/>
        <end position="219"/>
    </location>
</feature>
<feature type="transmembrane region" description="Helical" evidence="1">
    <location>
        <begin position="7"/>
        <end position="29"/>
    </location>
</feature>
<protein>
    <recommendedName>
        <fullName evidence="4">DUF4386 domain-containing protein</fullName>
    </recommendedName>
</protein>
<dbReference type="RefSeq" id="WP_124343784.1">
    <property type="nucleotide sequence ID" value="NZ_BHYL01000257.1"/>
</dbReference>
<feature type="transmembrane region" description="Helical" evidence="1">
    <location>
        <begin position="171"/>
        <end position="192"/>
    </location>
</feature>
<keyword evidence="3" id="KW-1185">Reference proteome</keyword>
<keyword evidence="1" id="KW-1133">Transmembrane helix</keyword>
<name>A0A401V311_9CELL</name>
<feature type="transmembrane region" description="Helical" evidence="1">
    <location>
        <begin position="138"/>
        <end position="159"/>
    </location>
</feature>
<proteinExistence type="predicted"/>
<feature type="transmembrane region" description="Helical" evidence="1">
    <location>
        <begin position="49"/>
        <end position="73"/>
    </location>
</feature>
<evidence type="ECO:0000256" key="1">
    <source>
        <dbReference type="SAM" id="Phobius"/>
    </source>
</evidence>
<keyword evidence="1" id="KW-0812">Transmembrane</keyword>
<dbReference type="AlphaFoldDB" id="A0A401V311"/>
<dbReference type="EMBL" id="BHYL01000257">
    <property type="protein sequence ID" value="GCD21271.1"/>
    <property type="molecule type" value="Genomic_DNA"/>
</dbReference>
<accession>A0A401V311</accession>
<feature type="transmembrane region" description="Helical" evidence="1">
    <location>
        <begin position="85"/>
        <end position="106"/>
    </location>
</feature>